<dbReference type="Gene3D" id="6.20.270.20">
    <property type="entry name" value="LapD/MoxY periplasmic domain"/>
    <property type="match status" value="1"/>
</dbReference>
<gene>
    <name evidence="4" type="ORF">GX576_13035</name>
</gene>
<dbReference type="Pfam" id="PF00990">
    <property type="entry name" value="GGDEF"/>
    <property type="match status" value="1"/>
</dbReference>
<comment type="caution">
    <text evidence="4">The sequence shown here is derived from an EMBL/GenBank/DDBJ whole genome shotgun (WGS) entry which is preliminary data.</text>
</comment>
<dbReference type="SMART" id="SM00267">
    <property type="entry name" value="GGDEF"/>
    <property type="match status" value="1"/>
</dbReference>
<evidence type="ECO:0000259" key="1">
    <source>
        <dbReference type="PROSITE" id="PS50883"/>
    </source>
</evidence>
<dbReference type="PROSITE" id="PS50887">
    <property type="entry name" value="GGDEF"/>
    <property type="match status" value="1"/>
</dbReference>
<dbReference type="PANTHER" id="PTHR33121">
    <property type="entry name" value="CYCLIC DI-GMP PHOSPHODIESTERASE PDEF"/>
    <property type="match status" value="1"/>
</dbReference>
<feature type="domain" description="EAL" evidence="1">
    <location>
        <begin position="400"/>
        <end position="641"/>
    </location>
</feature>
<name>A0A7X7LXZ4_9RHOO</name>
<dbReference type="AlphaFoldDB" id="A0A7X7LXZ4"/>
<proteinExistence type="predicted"/>
<feature type="domain" description="HAMP" evidence="2">
    <location>
        <begin position="170"/>
        <end position="221"/>
    </location>
</feature>
<dbReference type="PROSITE" id="PS50883">
    <property type="entry name" value="EAL"/>
    <property type="match status" value="1"/>
</dbReference>
<dbReference type="InterPro" id="IPR000160">
    <property type="entry name" value="GGDEF_dom"/>
</dbReference>
<dbReference type="InterPro" id="IPR032244">
    <property type="entry name" value="LapD_MoxY_N"/>
</dbReference>
<dbReference type="InterPro" id="IPR001633">
    <property type="entry name" value="EAL_dom"/>
</dbReference>
<evidence type="ECO:0000259" key="2">
    <source>
        <dbReference type="PROSITE" id="PS50885"/>
    </source>
</evidence>
<dbReference type="GO" id="GO:0071111">
    <property type="term" value="F:cyclic-guanylate-specific phosphodiesterase activity"/>
    <property type="evidence" value="ECO:0007669"/>
    <property type="project" value="InterPro"/>
</dbReference>
<dbReference type="Pfam" id="PF00563">
    <property type="entry name" value="EAL"/>
    <property type="match status" value="1"/>
</dbReference>
<sequence>MTLTRQLWLAITLVTTIAVGGSLAVSLENARHYLEQELRAKNIDTAGALALSLSLLDKDPLSVELRIAAQFDTGHYRLIRLVDPEGNTLVERSRPEAAPTVPAWFVRLVPIAAPPGLAQVQAGWRQYGTLTVDSHDRYAYASLWSGAERLLTWLLGLALACGAIGTLALHRTTRPLRAMVAQARDIGERRFTTIAEPTTAEFRSVVRAMNTLSERVRKLLDEEARRLEALRRRSEHDELTGVFNRAQFLRQLDSALARDDDAAGGSLALVRVTGLDALNRRLGRGAVDDALARLAKALAACAETRGEADCGRLNASDFALLVGGGVEAAALADTLQSKLQEALGAEVGARLRLGACAYLPGEQPGSVLARADATLAAAELGVGRTLDAGPTDALLPYDSAQAWRAGLEAALDADHLELAAFPVLRDDGSLLHEEAPVRLLLEGRWRTAAQFLPWAARLDLLPAIDARVFRAALQQLEHDGNRQLAINLSAAALCDAGFRATLYEVLRHRPGPARRLWIEVQEAAALRHQVEFRSLCIALRSLGCRIGLDHGGKEFSRFAGLHELGLDYLKIDAAFVRGIDGSPGNQSFVRSLCSLSHALGLLAIAEGVSTAAERGCLLGLGADGITGPAARRTEKSPLPLS</sequence>
<protein>
    <submittedName>
        <fullName evidence="4">EAL domain-containing protein</fullName>
    </submittedName>
</protein>
<evidence type="ECO:0000313" key="4">
    <source>
        <dbReference type="EMBL" id="NLF55297.1"/>
    </source>
</evidence>
<dbReference type="GO" id="GO:0016020">
    <property type="term" value="C:membrane"/>
    <property type="evidence" value="ECO:0007669"/>
    <property type="project" value="InterPro"/>
</dbReference>
<dbReference type="InterPro" id="IPR035919">
    <property type="entry name" value="EAL_sf"/>
</dbReference>
<feature type="domain" description="GGDEF" evidence="3">
    <location>
        <begin position="263"/>
        <end position="392"/>
    </location>
</feature>
<evidence type="ECO:0000313" key="5">
    <source>
        <dbReference type="Proteomes" id="UP000536534"/>
    </source>
</evidence>
<dbReference type="Gene3D" id="3.30.110.200">
    <property type="match status" value="1"/>
</dbReference>
<dbReference type="GO" id="GO:0007165">
    <property type="term" value="P:signal transduction"/>
    <property type="evidence" value="ECO:0007669"/>
    <property type="project" value="InterPro"/>
</dbReference>
<dbReference type="SUPFAM" id="SSF141868">
    <property type="entry name" value="EAL domain-like"/>
    <property type="match status" value="1"/>
</dbReference>
<dbReference type="InterPro" id="IPR003660">
    <property type="entry name" value="HAMP_dom"/>
</dbReference>
<evidence type="ECO:0000259" key="3">
    <source>
        <dbReference type="PROSITE" id="PS50887"/>
    </source>
</evidence>
<dbReference type="EMBL" id="JAAYYV010000360">
    <property type="protein sequence ID" value="NLF55297.1"/>
    <property type="molecule type" value="Genomic_DNA"/>
</dbReference>
<dbReference type="SMART" id="SM00304">
    <property type="entry name" value="HAMP"/>
    <property type="match status" value="1"/>
</dbReference>
<dbReference type="PANTHER" id="PTHR33121:SF23">
    <property type="entry name" value="CYCLIC DI-GMP PHOSPHODIESTERASE PDEB"/>
    <property type="match status" value="1"/>
</dbReference>
<dbReference type="Pfam" id="PF16448">
    <property type="entry name" value="LapD_MoxY_N"/>
    <property type="match status" value="1"/>
</dbReference>
<dbReference type="InterPro" id="IPR043128">
    <property type="entry name" value="Rev_trsase/Diguanyl_cyclase"/>
</dbReference>
<organism evidence="4 5">
    <name type="scientific">Thauera phenolivorans</name>
    <dbReference type="NCBI Taxonomy" id="1792543"/>
    <lineage>
        <taxon>Bacteria</taxon>
        <taxon>Pseudomonadati</taxon>
        <taxon>Pseudomonadota</taxon>
        <taxon>Betaproteobacteria</taxon>
        <taxon>Rhodocyclales</taxon>
        <taxon>Zoogloeaceae</taxon>
        <taxon>Thauera</taxon>
    </lineage>
</organism>
<dbReference type="SMART" id="SM00052">
    <property type="entry name" value="EAL"/>
    <property type="match status" value="1"/>
</dbReference>
<dbReference type="Gene3D" id="3.20.20.450">
    <property type="entry name" value="EAL domain"/>
    <property type="match status" value="1"/>
</dbReference>
<reference evidence="4 5" key="1">
    <citation type="journal article" date="2020" name="Biotechnol. Biofuels">
        <title>New insights from the biogas microbiome by comprehensive genome-resolved metagenomics of nearly 1600 species originating from multiple anaerobic digesters.</title>
        <authorList>
            <person name="Campanaro S."/>
            <person name="Treu L."/>
            <person name="Rodriguez-R L.M."/>
            <person name="Kovalovszki A."/>
            <person name="Ziels R.M."/>
            <person name="Maus I."/>
            <person name="Zhu X."/>
            <person name="Kougias P.G."/>
            <person name="Basile A."/>
            <person name="Luo G."/>
            <person name="Schluter A."/>
            <person name="Konstantinidis K.T."/>
            <person name="Angelidaki I."/>
        </authorList>
    </citation>
    <scope>NUCLEOTIDE SEQUENCE [LARGE SCALE GENOMIC DNA]</scope>
    <source>
        <strain evidence="4">AS06rmzACSIP_256</strain>
    </source>
</reference>
<dbReference type="PROSITE" id="PS50885">
    <property type="entry name" value="HAMP"/>
    <property type="match status" value="1"/>
</dbReference>
<dbReference type="InterPro" id="IPR029787">
    <property type="entry name" value="Nucleotide_cyclase"/>
</dbReference>
<dbReference type="Proteomes" id="UP000536534">
    <property type="component" value="Unassembled WGS sequence"/>
</dbReference>
<dbReference type="CDD" id="cd01948">
    <property type="entry name" value="EAL"/>
    <property type="match status" value="1"/>
</dbReference>
<dbReference type="Pfam" id="PF00672">
    <property type="entry name" value="HAMP"/>
    <property type="match status" value="1"/>
</dbReference>
<accession>A0A7X7LXZ4</accession>
<dbReference type="InterPro" id="IPR042461">
    <property type="entry name" value="LapD_MoxY_peri_C"/>
</dbReference>
<dbReference type="Gene3D" id="3.30.70.270">
    <property type="match status" value="1"/>
</dbReference>
<dbReference type="InterPro" id="IPR050706">
    <property type="entry name" value="Cyclic-di-GMP_PDE-like"/>
</dbReference>
<dbReference type="SUPFAM" id="SSF55073">
    <property type="entry name" value="Nucleotide cyclase"/>
    <property type="match status" value="1"/>
</dbReference>